<protein>
    <submittedName>
        <fullName evidence="1">Uncharacterized protein</fullName>
    </submittedName>
</protein>
<dbReference type="EMBL" id="UINC01032221">
    <property type="protein sequence ID" value="SVB19525.1"/>
    <property type="molecule type" value="Genomic_DNA"/>
</dbReference>
<reference evidence="1" key="1">
    <citation type="submission" date="2018-05" db="EMBL/GenBank/DDBJ databases">
        <authorList>
            <person name="Lanie J.A."/>
            <person name="Ng W.-L."/>
            <person name="Kazmierczak K.M."/>
            <person name="Andrzejewski T.M."/>
            <person name="Davidsen T.M."/>
            <person name="Wayne K.J."/>
            <person name="Tettelin H."/>
            <person name="Glass J.I."/>
            <person name="Rusch D."/>
            <person name="Podicherti R."/>
            <person name="Tsui H.-C.T."/>
            <person name="Winkler M.E."/>
        </authorList>
    </citation>
    <scope>NUCLEOTIDE SEQUENCE</scope>
</reference>
<dbReference type="HAMAP" id="MF_00676">
    <property type="entry name" value="UPF0260"/>
    <property type="match status" value="1"/>
</dbReference>
<proteinExistence type="inferred from homology"/>
<dbReference type="NCBIfam" id="NF003507">
    <property type="entry name" value="PRK05170.2-5"/>
    <property type="match status" value="1"/>
</dbReference>
<dbReference type="Pfam" id="PF03692">
    <property type="entry name" value="CxxCxxCC"/>
    <property type="match status" value="1"/>
</dbReference>
<organism evidence="1">
    <name type="scientific">marine metagenome</name>
    <dbReference type="NCBI Taxonomy" id="408172"/>
    <lineage>
        <taxon>unclassified sequences</taxon>
        <taxon>metagenomes</taxon>
        <taxon>ecological metagenomes</taxon>
    </lineage>
</organism>
<dbReference type="PANTHER" id="PTHR37421:SF1">
    <property type="entry name" value="UPF0260 PROTEIN YCGN"/>
    <property type="match status" value="1"/>
</dbReference>
<evidence type="ECO:0000313" key="1">
    <source>
        <dbReference type="EMBL" id="SVB19525.1"/>
    </source>
</evidence>
<name>A0A382C0B2_9ZZZZ</name>
<dbReference type="InterPro" id="IPR005358">
    <property type="entry name" value="Puta_zinc/iron-chelating_dom"/>
</dbReference>
<sequence>MSVKEKPFWRAKSLDQMSPDEWESLCDRCGRCCLHKLENKDSGDVYFTDVACHYLDEGDCSCKNYEKRQSLVDNCLVIKPDWTESFHWLPNTCAYRLLYDNKELPEWHPLVSGEKNTVHLAGISVRGRTFRDNEVAKEQLIEHLITWAN</sequence>
<dbReference type="PANTHER" id="PTHR37421">
    <property type="entry name" value="UPF0260 PROTEIN YCGN"/>
    <property type="match status" value="1"/>
</dbReference>
<dbReference type="InterPro" id="IPR008228">
    <property type="entry name" value="UCP006173"/>
</dbReference>
<accession>A0A382C0B2</accession>
<dbReference type="NCBIfam" id="NF003501">
    <property type="entry name" value="PRK05170.1-5"/>
    <property type="match status" value="1"/>
</dbReference>
<dbReference type="AlphaFoldDB" id="A0A382C0B2"/>
<dbReference type="PIRSF" id="PIRSF006173">
    <property type="entry name" value="UCP006173"/>
    <property type="match status" value="1"/>
</dbReference>
<gene>
    <name evidence="1" type="ORF">METZ01_LOCUS172379</name>
</gene>